<evidence type="ECO:0000313" key="3">
    <source>
        <dbReference type="EMBL" id="CAA6814476.1"/>
    </source>
</evidence>
<keyword evidence="1" id="KW-0677">Repeat</keyword>
<dbReference type="PANTHER" id="PTHR24198:SF165">
    <property type="entry name" value="ANKYRIN REPEAT-CONTAINING PROTEIN-RELATED"/>
    <property type="match status" value="1"/>
</dbReference>
<name>A0A6S6T8D7_9BACT</name>
<gene>
    <name evidence="3" type="ORF">HELGO_WM16822</name>
</gene>
<dbReference type="InterPro" id="IPR036770">
    <property type="entry name" value="Ankyrin_rpt-contain_sf"/>
</dbReference>
<evidence type="ECO:0000256" key="2">
    <source>
        <dbReference type="ARBA" id="ARBA00023043"/>
    </source>
</evidence>
<keyword evidence="2" id="KW-0040">ANK repeat</keyword>
<evidence type="ECO:0000256" key="1">
    <source>
        <dbReference type="ARBA" id="ARBA00022737"/>
    </source>
</evidence>
<proteinExistence type="predicted"/>
<dbReference type="SMART" id="SM00248">
    <property type="entry name" value="ANK"/>
    <property type="match status" value="3"/>
</dbReference>
<dbReference type="InterPro" id="IPR002110">
    <property type="entry name" value="Ankyrin_rpt"/>
</dbReference>
<dbReference type="PANTHER" id="PTHR24198">
    <property type="entry name" value="ANKYRIN REPEAT AND PROTEIN KINASE DOMAIN-CONTAINING PROTEIN"/>
    <property type="match status" value="1"/>
</dbReference>
<dbReference type="Gene3D" id="1.25.40.20">
    <property type="entry name" value="Ankyrin repeat-containing domain"/>
    <property type="match status" value="1"/>
</dbReference>
<accession>A0A6S6T8D7</accession>
<dbReference type="Pfam" id="PF12796">
    <property type="entry name" value="Ank_2"/>
    <property type="match status" value="1"/>
</dbReference>
<reference evidence="3" key="1">
    <citation type="submission" date="2020-01" db="EMBL/GenBank/DDBJ databases">
        <authorList>
            <person name="Meier V. D."/>
            <person name="Meier V D."/>
        </authorList>
    </citation>
    <scope>NUCLEOTIDE SEQUENCE</scope>
    <source>
        <strain evidence="3">HLG_WM_MAG_02</strain>
    </source>
</reference>
<dbReference type="EMBL" id="CACVAZ010000092">
    <property type="protein sequence ID" value="CAA6814476.1"/>
    <property type="molecule type" value="Genomic_DNA"/>
</dbReference>
<sequence length="187" mass="21762">MILAMRNNYHSLHLLELVEQRQPIDKYLIDQADLNIRDKKGRNALYWAIKNHSKRNVSLLLEYKISLLVGYELNACFHAIESQNVEALMLLFTKGLSIDIQNERGQSLIMKAIEYENIVMVQYLINKEIDLYIMDDNYDLVEDYAKRCKNQRVSELVHYTVLNKQILEAYKDCTACGVGQQSLCGIK</sequence>
<protein>
    <submittedName>
        <fullName evidence="3">Uncharacterized protein</fullName>
    </submittedName>
</protein>
<dbReference type="AlphaFoldDB" id="A0A6S6T8D7"/>
<dbReference type="SUPFAM" id="SSF48403">
    <property type="entry name" value="Ankyrin repeat"/>
    <property type="match status" value="1"/>
</dbReference>
<organism evidence="3">
    <name type="scientific">uncultured Sulfurovum sp</name>
    <dbReference type="NCBI Taxonomy" id="269237"/>
    <lineage>
        <taxon>Bacteria</taxon>
        <taxon>Pseudomonadati</taxon>
        <taxon>Campylobacterota</taxon>
        <taxon>Epsilonproteobacteria</taxon>
        <taxon>Campylobacterales</taxon>
        <taxon>Sulfurovaceae</taxon>
        <taxon>Sulfurovum</taxon>
        <taxon>environmental samples</taxon>
    </lineage>
</organism>